<dbReference type="Pfam" id="PF00583">
    <property type="entry name" value="Acetyltransf_1"/>
    <property type="match status" value="1"/>
</dbReference>
<gene>
    <name evidence="4" type="ORF">EEJ31_03115</name>
</gene>
<dbReference type="CDD" id="cd04301">
    <property type="entry name" value="NAT_SF"/>
    <property type="match status" value="1"/>
</dbReference>
<accession>A0A3M8LPX6</accession>
<dbReference type="EMBL" id="RDSR01000003">
    <property type="protein sequence ID" value="RNE66784.1"/>
    <property type="molecule type" value="Genomic_DNA"/>
</dbReference>
<feature type="domain" description="N-acetyltransferase" evidence="3">
    <location>
        <begin position="8"/>
        <end position="161"/>
    </location>
</feature>
<dbReference type="InterPro" id="IPR016181">
    <property type="entry name" value="Acyl_CoA_acyltransferase"/>
</dbReference>
<dbReference type="GO" id="GO:0008080">
    <property type="term" value="F:N-acetyltransferase activity"/>
    <property type="evidence" value="ECO:0007669"/>
    <property type="project" value="UniProtKB-ARBA"/>
</dbReference>
<protein>
    <submittedName>
        <fullName evidence="4">GNAT family N-acetyltransferase</fullName>
    </submittedName>
</protein>
<dbReference type="PANTHER" id="PTHR10545:SF29">
    <property type="entry name" value="GH14572P-RELATED"/>
    <property type="match status" value="1"/>
</dbReference>
<dbReference type="AlphaFoldDB" id="A0A3M8LPX6"/>
<dbReference type="Gene3D" id="3.40.630.30">
    <property type="match status" value="1"/>
</dbReference>
<comment type="caution">
    <text evidence="4">The sequence shown here is derived from an EMBL/GenBank/DDBJ whole genome shotgun (WGS) entry which is preliminary data.</text>
</comment>
<keyword evidence="2" id="KW-0012">Acyltransferase</keyword>
<reference evidence="4 5" key="1">
    <citation type="submission" date="2018-11" db="EMBL/GenBank/DDBJ databases">
        <title>Cryobacterium sp. nov., isolated from rhizosphere soil of lettuce.</title>
        <authorList>
            <person name="Wang Y."/>
        </authorList>
    </citation>
    <scope>NUCLEOTIDE SEQUENCE [LARGE SCALE GENOMIC DNA]</scope>
    <source>
        <strain evidence="4 5">NEAU-85</strain>
    </source>
</reference>
<organism evidence="4 5">
    <name type="scientific">Cryobacterium tepidiphilum</name>
    <dbReference type="NCBI Taxonomy" id="2486026"/>
    <lineage>
        <taxon>Bacteria</taxon>
        <taxon>Bacillati</taxon>
        <taxon>Actinomycetota</taxon>
        <taxon>Actinomycetes</taxon>
        <taxon>Micrococcales</taxon>
        <taxon>Microbacteriaceae</taxon>
        <taxon>Cryobacterium</taxon>
    </lineage>
</organism>
<name>A0A3M8LPX6_9MICO</name>
<dbReference type="OrthoDB" id="9805924at2"/>
<evidence type="ECO:0000259" key="3">
    <source>
        <dbReference type="PROSITE" id="PS51186"/>
    </source>
</evidence>
<dbReference type="PANTHER" id="PTHR10545">
    <property type="entry name" value="DIAMINE N-ACETYLTRANSFERASE"/>
    <property type="match status" value="1"/>
</dbReference>
<dbReference type="Proteomes" id="UP000279859">
    <property type="component" value="Unassembled WGS sequence"/>
</dbReference>
<proteinExistence type="predicted"/>
<dbReference type="InterPro" id="IPR000182">
    <property type="entry name" value="GNAT_dom"/>
</dbReference>
<evidence type="ECO:0000256" key="1">
    <source>
        <dbReference type="ARBA" id="ARBA00022679"/>
    </source>
</evidence>
<evidence type="ECO:0000313" key="5">
    <source>
        <dbReference type="Proteomes" id="UP000279859"/>
    </source>
</evidence>
<dbReference type="PROSITE" id="PS51186">
    <property type="entry name" value="GNAT"/>
    <property type="match status" value="1"/>
</dbReference>
<keyword evidence="5" id="KW-1185">Reference proteome</keyword>
<dbReference type="SUPFAM" id="SSF55729">
    <property type="entry name" value="Acyl-CoA N-acyltransferases (Nat)"/>
    <property type="match status" value="1"/>
</dbReference>
<evidence type="ECO:0000313" key="4">
    <source>
        <dbReference type="EMBL" id="RNE66784.1"/>
    </source>
</evidence>
<keyword evidence="1 4" id="KW-0808">Transferase</keyword>
<sequence>METQGSRAGIRRARPEDAPVLHDLVMELATHEGSDQQVRVTAGRWGELLNRDDVVVLLAEHDGEVVGYASLTRRLSLWEGRDILALDDLFVRPGFRSEGLGGRLMTAVATLAAGDDSTVQWGVKLGNVDGQRFYTRLGATLTTKMIATWTPEAYRPTIDPTRAPCVTTTVR</sequence>
<dbReference type="RefSeq" id="WP_123044824.1">
    <property type="nucleotide sequence ID" value="NZ_RDSR01000003.1"/>
</dbReference>
<evidence type="ECO:0000256" key="2">
    <source>
        <dbReference type="ARBA" id="ARBA00023315"/>
    </source>
</evidence>
<dbReference type="InterPro" id="IPR051016">
    <property type="entry name" value="Diverse_Substrate_AcTransf"/>
</dbReference>